<evidence type="ECO:0000313" key="2">
    <source>
        <dbReference type="EMBL" id="QDB74000.1"/>
    </source>
</evidence>
<organism evidence="2 3">
    <name type="scientific">Aeromonas phage 2L372D</name>
    <dbReference type="NCBI Taxonomy" id="2588097"/>
    <lineage>
        <taxon>Viruses</taxon>
        <taxon>Duplodnaviria</taxon>
        <taxon>Heunggongvirae</taxon>
        <taxon>Uroviricota</taxon>
        <taxon>Caudoviricetes</taxon>
        <taxon>Plateaulakevirus</taxon>
        <taxon>Plateaulakevirus pv2L372D</taxon>
    </lineage>
</organism>
<feature type="domain" description="Cyanophage baseplate Pam3 plug gp18" evidence="1">
    <location>
        <begin position="8"/>
        <end position="106"/>
    </location>
</feature>
<gene>
    <name evidence="2" type="ORF">2L372D_086</name>
</gene>
<dbReference type="EMBL" id="MK804893">
    <property type="protein sequence ID" value="QDB74000.1"/>
    <property type="molecule type" value="Genomic_DNA"/>
</dbReference>
<evidence type="ECO:0000313" key="3">
    <source>
        <dbReference type="Proteomes" id="UP000316128"/>
    </source>
</evidence>
<name>A0A4Y5TX62_9CAUD</name>
<keyword evidence="3" id="KW-1185">Reference proteome</keyword>
<proteinExistence type="predicted"/>
<evidence type="ECO:0000259" key="1">
    <source>
        <dbReference type="Pfam" id="PF22479"/>
    </source>
</evidence>
<reference evidence="2 3" key="1">
    <citation type="submission" date="2019-04" db="EMBL/GenBank/DDBJ databases">
        <title>Nine Novel Phages from a Plateau Lake in Southwest China Provide Insights into Aeromonas Phage Diversity.</title>
        <authorList>
            <person name="Xiao W."/>
            <person name="Bai M."/>
            <person name="Wang Y."/>
            <person name="Cui X."/>
        </authorList>
    </citation>
    <scope>NUCLEOTIDE SEQUENCE [LARGE SCALE GENOMIC DNA]</scope>
</reference>
<accession>A0A4Y5TX62</accession>
<protein>
    <recommendedName>
        <fullName evidence="1">Cyanophage baseplate Pam3 plug gp18 domain-containing protein</fullName>
    </recommendedName>
</protein>
<sequence length="110" mass="12464">MATSQVFDIEDGYPDQTQRIVIDDKTYEVRFIYNERGESWTMYIGDVGADPTVSFKLSSYTKHLTPYNYSLNLSSGDIIAAALADFSARITQYNVGPSKQIELWYNSPDS</sequence>
<dbReference type="Proteomes" id="UP000316128">
    <property type="component" value="Segment"/>
</dbReference>
<dbReference type="Pfam" id="PF22479">
    <property type="entry name" value="Pam3_gp18"/>
    <property type="match status" value="1"/>
</dbReference>
<dbReference type="InterPro" id="IPR054252">
    <property type="entry name" value="Pam3_gp18"/>
</dbReference>